<reference evidence="2" key="1">
    <citation type="submission" date="2020-07" db="EMBL/GenBank/DDBJ databases">
        <title>Huge and variable diversity of episymbiotic CPR bacteria and DPANN archaea in groundwater ecosystems.</title>
        <authorList>
            <person name="He C.Y."/>
            <person name="Keren R."/>
            <person name="Whittaker M."/>
            <person name="Farag I.F."/>
            <person name="Doudna J."/>
            <person name="Cate J.H.D."/>
            <person name="Banfield J.F."/>
        </authorList>
    </citation>
    <scope>NUCLEOTIDE SEQUENCE</scope>
    <source>
        <strain evidence="2">NC_groundwater_973_Pr1_S-0.2um_54_13</strain>
    </source>
</reference>
<dbReference type="EMBL" id="JACQCR010000040">
    <property type="protein sequence ID" value="MBI3631036.1"/>
    <property type="molecule type" value="Genomic_DNA"/>
</dbReference>
<accession>A0A932QY86</accession>
<feature type="region of interest" description="Disordered" evidence="1">
    <location>
        <begin position="62"/>
        <end position="84"/>
    </location>
</feature>
<evidence type="ECO:0000313" key="2">
    <source>
        <dbReference type="EMBL" id="MBI3631036.1"/>
    </source>
</evidence>
<dbReference type="Proteomes" id="UP000753196">
    <property type="component" value="Unassembled WGS sequence"/>
</dbReference>
<dbReference type="AlphaFoldDB" id="A0A932QY86"/>
<protein>
    <submittedName>
        <fullName evidence="2">Uncharacterized protein</fullName>
    </submittedName>
</protein>
<name>A0A932QY86_9BACT</name>
<gene>
    <name evidence="2" type="ORF">HY221_01750</name>
</gene>
<sequence length="84" mass="8997">MSDTKEGGVPDSIMKGIGDAVTDIRHKVVEEGMWGRQVTPDVQPEVSPYAAEGMPATFGELRASKDVAPPEQAQEQDKGKDIAD</sequence>
<feature type="compositionally biased region" description="Basic and acidic residues" evidence="1">
    <location>
        <begin position="75"/>
        <end position="84"/>
    </location>
</feature>
<evidence type="ECO:0000256" key="1">
    <source>
        <dbReference type="SAM" id="MobiDB-lite"/>
    </source>
</evidence>
<proteinExistence type="predicted"/>
<comment type="caution">
    <text evidence="2">The sequence shown here is derived from an EMBL/GenBank/DDBJ whole genome shotgun (WGS) entry which is preliminary data.</text>
</comment>
<organism evidence="2 3">
    <name type="scientific">Candidatus Sungiibacteriota bacterium</name>
    <dbReference type="NCBI Taxonomy" id="2750080"/>
    <lineage>
        <taxon>Bacteria</taxon>
        <taxon>Candidatus Sungiibacteriota</taxon>
    </lineage>
</organism>
<evidence type="ECO:0000313" key="3">
    <source>
        <dbReference type="Proteomes" id="UP000753196"/>
    </source>
</evidence>